<evidence type="ECO:0000256" key="9">
    <source>
        <dbReference type="SAM" id="SignalP"/>
    </source>
</evidence>
<keyword evidence="5" id="KW-0812">Transmembrane</keyword>
<dbReference type="EMBL" id="BAAAEJ010000002">
    <property type="protein sequence ID" value="GAA0378494.1"/>
    <property type="molecule type" value="Genomic_DNA"/>
</dbReference>
<evidence type="ECO:0000256" key="8">
    <source>
        <dbReference type="SAM" id="Coils"/>
    </source>
</evidence>
<evidence type="ECO:0000256" key="3">
    <source>
        <dbReference type="ARBA" id="ARBA00022448"/>
    </source>
</evidence>
<name>A0ABN0XZZ4_9CAUL</name>
<dbReference type="InterPro" id="IPR051906">
    <property type="entry name" value="TolC-like"/>
</dbReference>
<keyword evidence="7" id="KW-0998">Cell outer membrane</keyword>
<evidence type="ECO:0000313" key="11">
    <source>
        <dbReference type="Proteomes" id="UP001500791"/>
    </source>
</evidence>
<sequence>MNRNMRNIAGASTAVLALLLTASHGLAATSSTVQATSAAARAQDNTGDIELAAAVREALMRDPDVRMARAEIEVAEVEGSIARNGYLPAINASAGPESSGVGYDVTVSQTLYDWGQVRSNVDRTDALTSRQQTQMLITRDDVALQVSEQWLDIAGGRAQLALIHDHLERLGRLQNMAQERVTGRFSDQAELGRANLAVSIASALRARLNGELAEAEEIFRVLVGREAGSVRLPQPTTFLIPLRAPAALEQSIVASPLYRRSVLEAEAADATFRESQAARYPRLVLEGSVMRREIGGRLVDDSAIGLRLRMNTQQGFSTFQRPRLEAARRDAARLGADGTARDLKRTLGSLVVNDRALEDRISALSDQVTQSGAVRTAYAEQFIVGRRDIQDLIVMESEYFEAERQILELTVERLRNQYRAAAQLGQLADSFVSGSGSGSNTVAQ</sequence>
<reference evidence="10 11" key="1">
    <citation type="journal article" date="2019" name="Int. J. Syst. Evol. Microbiol.">
        <title>The Global Catalogue of Microorganisms (GCM) 10K type strain sequencing project: providing services to taxonomists for standard genome sequencing and annotation.</title>
        <authorList>
            <consortium name="The Broad Institute Genomics Platform"/>
            <consortium name="The Broad Institute Genome Sequencing Center for Infectious Disease"/>
            <person name="Wu L."/>
            <person name="Ma J."/>
        </authorList>
    </citation>
    <scope>NUCLEOTIDE SEQUENCE [LARGE SCALE GENOMIC DNA]</scope>
    <source>
        <strain evidence="10 11">JCM 13476</strain>
    </source>
</reference>
<comment type="subcellular location">
    <subcellularLocation>
        <location evidence="1">Cell outer membrane</location>
    </subcellularLocation>
</comment>
<organism evidence="10 11">
    <name type="scientific">Brevundimonas terrae</name>
    <dbReference type="NCBI Taxonomy" id="363631"/>
    <lineage>
        <taxon>Bacteria</taxon>
        <taxon>Pseudomonadati</taxon>
        <taxon>Pseudomonadota</taxon>
        <taxon>Alphaproteobacteria</taxon>
        <taxon>Caulobacterales</taxon>
        <taxon>Caulobacteraceae</taxon>
        <taxon>Brevundimonas</taxon>
    </lineage>
</organism>
<dbReference type="PANTHER" id="PTHR30026:SF22">
    <property type="entry name" value="OUTER MEMBRANE EFFLUX PROTEIN"/>
    <property type="match status" value="1"/>
</dbReference>
<feature type="coiled-coil region" evidence="8">
    <location>
        <begin position="397"/>
        <end position="424"/>
    </location>
</feature>
<keyword evidence="3" id="KW-0813">Transport</keyword>
<dbReference type="Gene3D" id="1.20.1600.10">
    <property type="entry name" value="Outer membrane efflux proteins (OEP)"/>
    <property type="match status" value="1"/>
</dbReference>
<comment type="similarity">
    <text evidence="2">Belongs to the outer membrane factor (OMF) (TC 1.B.17) family.</text>
</comment>
<proteinExistence type="inferred from homology"/>
<dbReference type="Proteomes" id="UP001500791">
    <property type="component" value="Unassembled WGS sequence"/>
</dbReference>
<evidence type="ECO:0000256" key="7">
    <source>
        <dbReference type="ARBA" id="ARBA00023237"/>
    </source>
</evidence>
<gene>
    <name evidence="10" type="ORF">GCM10009093_01960</name>
</gene>
<dbReference type="Pfam" id="PF02321">
    <property type="entry name" value="OEP"/>
    <property type="match status" value="1"/>
</dbReference>
<evidence type="ECO:0000256" key="1">
    <source>
        <dbReference type="ARBA" id="ARBA00004442"/>
    </source>
</evidence>
<feature type="chain" id="PRO_5047396436" evidence="9">
    <location>
        <begin position="28"/>
        <end position="444"/>
    </location>
</feature>
<keyword evidence="11" id="KW-1185">Reference proteome</keyword>
<evidence type="ECO:0000256" key="2">
    <source>
        <dbReference type="ARBA" id="ARBA00007613"/>
    </source>
</evidence>
<keyword evidence="6" id="KW-0472">Membrane</keyword>
<dbReference type="PANTHER" id="PTHR30026">
    <property type="entry name" value="OUTER MEMBRANE PROTEIN TOLC"/>
    <property type="match status" value="1"/>
</dbReference>
<dbReference type="InterPro" id="IPR003423">
    <property type="entry name" value="OMP_efflux"/>
</dbReference>
<keyword evidence="8" id="KW-0175">Coiled coil</keyword>
<evidence type="ECO:0000256" key="5">
    <source>
        <dbReference type="ARBA" id="ARBA00022692"/>
    </source>
</evidence>
<feature type="signal peptide" evidence="9">
    <location>
        <begin position="1"/>
        <end position="27"/>
    </location>
</feature>
<keyword evidence="4" id="KW-1134">Transmembrane beta strand</keyword>
<evidence type="ECO:0000313" key="10">
    <source>
        <dbReference type="EMBL" id="GAA0378494.1"/>
    </source>
</evidence>
<keyword evidence="9" id="KW-0732">Signal</keyword>
<comment type="caution">
    <text evidence="10">The sequence shown here is derived from an EMBL/GenBank/DDBJ whole genome shotgun (WGS) entry which is preliminary data.</text>
</comment>
<evidence type="ECO:0000256" key="4">
    <source>
        <dbReference type="ARBA" id="ARBA00022452"/>
    </source>
</evidence>
<dbReference type="SUPFAM" id="SSF56954">
    <property type="entry name" value="Outer membrane efflux proteins (OEP)"/>
    <property type="match status" value="1"/>
</dbReference>
<protein>
    <submittedName>
        <fullName evidence="10">TolC family protein</fullName>
    </submittedName>
</protein>
<evidence type="ECO:0000256" key="6">
    <source>
        <dbReference type="ARBA" id="ARBA00023136"/>
    </source>
</evidence>
<accession>A0ABN0XZZ4</accession>